<keyword evidence="4 12" id="KW-0894">Sodium channel</keyword>
<name>A0A6P9ABD5_THRPL</name>
<dbReference type="Gene3D" id="1.10.287.820">
    <property type="entry name" value="Acid-sensing ion channel domain"/>
    <property type="match status" value="1"/>
</dbReference>
<dbReference type="GO" id="GO:0005886">
    <property type="term" value="C:plasma membrane"/>
    <property type="evidence" value="ECO:0007669"/>
    <property type="project" value="TreeGrafter"/>
</dbReference>
<dbReference type="PANTHER" id="PTHR11690:SF288">
    <property type="entry name" value="AMILORIDE-SENSITIVE NA+ CHANNEL-RELATED"/>
    <property type="match status" value="1"/>
</dbReference>
<feature type="chain" id="PRO_5027916766" evidence="14">
    <location>
        <begin position="16"/>
        <end position="495"/>
    </location>
</feature>
<evidence type="ECO:0000256" key="3">
    <source>
        <dbReference type="ARBA" id="ARBA00022448"/>
    </source>
</evidence>
<dbReference type="RefSeq" id="XP_034253301.1">
    <property type="nucleotide sequence ID" value="XM_034397410.1"/>
</dbReference>
<keyword evidence="11 12" id="KW-0407">Ion channel</keyword>
<keyword evidence="9 13" id="KW-0472">Membrane</keyword>
<reference evidence="16" key="1">
    <citation type="submission" date="2025-08" db="UniProtKB">
        <authorList>
            <consortium name="RefSeq"/>
        </authorList>
    </citation>
    <scope>IDENTIFICATION</scope>
    <source>
        <tissue evidence="16">Total insect</tissue>
    </source>
</reference>
<evidence type="ECO:0000256" key="12">
    <source>
        <dbReference type="RuleBase" id="RU000679"/>
    </source>
</evidence>
<evidence type="ECO:0000256" key="8">
    <source>
        <dbReference type="ARBA" id="ARBA00023065"/>
    </source>
</evidence>
<dbReference type="Proteomes" id="UP000515158">
    <property type="component" value="Unplaced"/>
</dbReference>
<dbReference type="InterPro" id="IPR001873">
    <property type="entry name" value="ENaC"/>
</dbReference>
<evidence type="ECO:0000256" key="9">
    <source>
        <dbReference type="ARBA" id="ARBA00023136"/>
    </source>
</evidence>
<dbReference type="AlphaFoldDB" id="A0A6P9ABD5"/>
<evidence type="ECO:0000256" key="11">
    <source>
        <dbReference type="ARBA" id="ARBA00023303"/>
    </source>
</evidence>
<keyword evidence="5 12" id="KW-0812">Transmembrane</keyword>
<evidence type="ECO:0000256" key="14">
    <source>
        <dbReference type="SAM" id="SignalP"/>
    </source>
</evidence>
<evidence type="ECO:0000256" key="6">
    <source>
        <dbReference type="ARBA" id="ARBA00022989"/>
    </source>
</evidence>
<keyword evidence="15" id="KW-1185">Reference proteome</keyword>
<accession>A0A6P9ABD5</accession>
<dbReference type="Gene3D" id="1.10.287.770">
    <property type="entry name" value="YojJ-like"/>
    <property type="match status" value="1"/>
</dbReference>
<gene>
    <name evidence="16" type="primary">LOC117652465</name>
</gene>
<proteinExistence type="inferred from homology"/>
<comment type="subcellular location">
    <subcellularLocation>
        <location evidence="1">Membrane</location>
        <topology evidence="1">Multi-pass membrane protein</topology>
    </subcellularLocation>
</comment>
<dbReference type="KEGG" id="tpal:117652465"/>
<keyword evidence="6 13" id="KW-1133">Transmembrane helix</keyword>
<evidence type="ECO:0000256" key="7">
    <source>
        <dbReference type="ARBA" id="ARBA00023053"/>
    </source>
</evidence>
<evidence type="ECO:0000256" key="4">
    <source>
        <dbReference type="ARBA" id="ARBA00022461"/>
    </source>
</evidence>
<evidence type="ECO:0000256" key="1">
    <source>
        <dbReference type="ARBA" id="ARBA00004141"/>
    </source>
</evidence>
<evidence type="ECO:0000256" key="2">
    <source>
        <dbReference type="ARBA" id="ARBA00007193"/>
    </source>
</evidence>
<feature type="signal peptide" evidence="14">
    <location>
        <begin position="1"/>
        <end position="15"/>
    </location>
</feature>
<keyword evidence="10 12" id="KW-0739">Sodium transport</keyword>
<keyword evidence="3 12" id="KW-0813">Transport</keyword>
<dbReference type="InParanoid" id="A0A6P9ABD5"/>
<evidence type="ECO:0000313" key="16">
    <source>
        <dbReference type="RefSeq" id="XP_034253301.1"/>
    </source>
</evidence>
<dbReference type="PANTHER" id="PTHR11690">
    <property type="entry name" value="AMILORIDE-SENSITIVE SODIUM CHANNEL-RELATED"/>
    <property type="match status" value="1"/>
</dbReference>
<evidence type="ECO:0000256" key="13">
    <source>
        <dbReference type="SAM" id="Phobius"/>
    </source>
</evidence>
<evidence type="ECO:0000256" key="5">
    <source>
        <dbReference type="ARBA" id="ARBA00022692"/>
    </source>
</evidence>
<sequence>MCVLCALVVLENATATETVLTNSATSIAEERFPCIAICPSHQIDRLAGMRILKQAVADANRTYSFMSGLNQEDWQIFAPNETSWPSGPGGPRDFILDEHLEKVLVDLHRLTDPGISSALPLFTETAHMLIGLNSLNLVDFMKRVFPSCHTFFHSCLWKGIPFDCCKHFKVRSTDLGFCYFFNNKEADRMVCMESFPENEEQRATCLGVHQRLSVFGPGSGLRMYLKTEKDPTTVADNAFLATLARVSVDRKCVATSVSMDATVYGVPGAAYVLALRVRRVKVDKRLAELRPAARKCLMSHEWPGATPRNRKNFPKAYSNLDCIVQCRRNYVLNACGCLVYPLSLGDPTSACVFSKIADCVANVSESFRFFRPPRASPGFSAQEQEKGLSCGDCLPNCDRTTFDIDFRTPDLAHVERFSDPVALLANRTLLDVFYPEPNAAERYTVAPAMPYGQILVSIGAMANLFLGISFLTLFEVLVTLVKCIWILFGEPRARK</sequence>
<dbReference type="GeneID" id="117652465"/>
<dbReference type="GO" id="GO:0015280">
    <property type="term" value="F:ligand-gated sodium channel activity"/>
    <property type="evidence" value="ECO:0007669"/>
    <property type="project" value="TreeGrafter"/>
</dbReference>
<organism evidence="16">
    <name type="scientific">Thrips palmi</name>
    <name type="common">Melon thrips</name>
    <dbReference type="NCBI Taxonomy" id="161013"/>
    <lineage>
        <taxon>Eukaryota</taxon>
        <taxon>Metazoa</taxon>
        <taxon>Ecdysozoa</taxon>
        <taxon>Arthropoda</taxon>
        <taxon>Hexapoda</taxon>
        <taxon>Insecta</taxon>
        <taxon>Pterygota</taxon>
        <taxon>Neoptera</taxon>
        <taxon>Paraneoptera</taxon>
        <taxon>Thysanoptera</taxon>
        <taxon>Terebrantia</taxon>
        <taxon>Thripoidea</taxon>
        <taxon>Thripidae</taxon>
        <taxon>Thrips</taxon>
    </lineage>
</organism>
<feature type="transmembrane region" description="Helical" evidence="13">
    <location>
        <begin position="464"/>
        <end position="488"/>
    </location>
</feature>
<dbReference type="Pfam" id="PF00858">
    <property type="entry name" value="ASC"/>
    <property type="match status" value="1"/>
</dbReference>
<evidence type="ECO:0000313" key="15">
    <source>
        <dbReference type="Proteomes" id="UP000515158"/>
    </source>
</evidence>
<dbReference type="Gene3D" id="2.60.470.10">
    <property type="entry name" value="Acid-sensing ion channels like domains"/>
    <property type="match status" value="1"/>
</dbReference>
<keyword evidence="7" id="KW-0915">Sodium</keyword>
<dbReference type="OrthoDB" id="5874059at2759"/>
<evidence type="ECO:0000256" key="10">
    <source>
        <dbReference type="ARBA" id="ARBA00023201"/>
    </source>
</evidence>
<keyword evidence="14" id="KW-0732">Signal</keyword>
<keyword evidence="8 12" id="KW-0406">Ion transport</keyword>
<protein>
    <submittedName>
        <fullName evidence="16">Uncharacterized protein LOC117652465</fullName>
    </submittedName>
</protein>
<comment type="similarity">
    <text evidence="2 12">Belongs to the amiloride-sensitive sodium channel (TC 1.A.6) family.</text>
</comment>